<feature type="non-terminal residue" evidence="1">
    <location>
        <position position="1"/>
    </location>
</feature>
<evidence type="ECO:0000313" key="1">
    <source>
        <dbReference type="EMBL" id="GMT12400.1"/>
    </source>
</evidence>
<feature type="non-terminal residue" evidence="1">
    <location>
        <position position="106"/>
    </location>
</feature>
<organism evidence="1 2">
    <name type="scientific">Pristionchus fissidentatus</name>
    <dbReference type="NCBI Taxonomy" id="1538716"/>
    <lineage>
        <taxon>Eukaryota</taxon>
        <taxon>Metazoa</taxon>
        <taxon>Ecdysozoa</taxon>
        <taxon>Nematoda</taxon>
        <taxon>Chromadorea</taxon>
        <taxon>Rhabditida</taxon>
        <taxon>Rhabditina</taxon>
        <taxon>Diplogasteromorpha</taxon>
        <taxon>Diplogasteroidea</taxon>
        <taxon>Neodiplogasteridae</taxon>
        <taxon>Pristionchus</taxon>
    </lineage>
</organism>
<reference evidence="1" key="1">
    <citation type="submission" date="2023-10" db="EMBL/GenBank/DDBJ databases">
        <title>Genome assembly of Pristionchus species.</title>
        <authorList>
            <person name="Yoshida K."/>
            <person name="Sommer R.J."/>
        </authorList>
    </citation>
    <scope>NUCLEOTIDE SEQUENCE</scope>
    <source>
        <strain evidence="1">RS5133</strain>
    </source>
</reference>
<proteinExistence type="predicted"/>
<comment type="caution">
    <text evidence="1">The sequence shown here is derived from an EMBL/GenBank/DDBJ whole genome shotgun (WGS) entry which is preliminary data.</text>
</comment>
<keyword evidence="2" id="KW-1185">Reference proteome</keyword>
<evidence type="ECO:0000313" key="2">
    <source>
        <dbReference type="Proteomes" id="UP001432322"/>
    </source>
</evidence>
<gene>
    <name evidence="1" type="ORF">PFISCL1PPCAC_3697</name>
</gene>
<dbReference type="Proteomes" id="UP001432322">
    <property type="component" value="Unassembled WGS sequence"/>
</dbReference>
<protein>
    <submittedName>
        <fullName evidence="1">Uncharacterized protein</fullName>
    </submittedName>
</protein>
<sequence>RYKCVEEYIDLPVSSTTESLSLFNSPLSNSDQNSEKFETVNSKNADTFNEPLQKIEADHGVPDILFALDPAPPSARPLHHLQLQQRAVAAAAPIRNPFLLPPSTQS</sequence>
<dbReference type="EMBL" id="BTSY01000001">
    <property type="protein sequence ID" value="GMT12400.1"/>
    <property type="molecule type" value="Genomic_DNA"/>
</dbReference>
<dbReference type="AlphaFoldDB" id="A0AAV5V1P4"/>
<accession>A0AAV5V1P4</accession>
<name>A0AAV5V1P4_9BILA</name>